<dbReference type="EMBL" id="OU015566">
    <property type="protein sequence ID" value="CAG5105415.1"/>
    <property type="molecule type" value="Genomic_DNA"/>
</dbReference>
<evidence type="ECO:0000313" key="2">
    <source>
        <dbReference type="EMBL" id="CAG5105415.1"/>
    </source>
</evidence>
<feature type="compositionally biased region" description="Polar residues" evidence="1">
    <location>
        <begin position="159"/>
        <end position="173"/>
    </location>
</feature>
<keyword evidence="3" id="KW-1185">Reference proteome</keyword>
<feature type="compositionally biased region" description="Low complexity" evidence="1">
    <location>
        <begin position="86"/>
        <end position="96"/>
    </location>
</feature>
<reference evidence="2 3" key="1">
    <citation type="submission" date="2021-04" db="EMBL/GenBank/DDBJ databases">
        <authorList>
            <person name="Bliznina A."/>
        </authorList>
    </citation>
    <scope>NUCLEOTIDE SEQUENCE [LARGE SCALE GENOMIC DNA]</scope>
</reference>
<accession>A0ABN7SX00</accession>
<dbReference type="Proteomes" id="UP001158576">
    <property type="component" value="Chromosome 1"/>
</dbReference>
<dbReference type="Gene3D" id="1.10.1410.20">
    <property type="entry name" value="2'-5'-oligoadenylate synthetase 1, domain 2"/>
    <property type="match status" value="1"/>
</dbReference>
<feature type="compositionally biased region" description="Basic and acidic residues" evidence="1">
    <location>
        <begin position="132"/>
        <end position="143"/>
    </location>
</feature>
<feature type="region of interest" description="Disordered" evidence="1">
    <location>
        <begin position="81"/>
        <end position="187"/>
    </location>
</feature>
<proteinExistence type="predicted"/>
<name>A0ABN7SX00_OIKDI</name>
<protein>
    <submittedName>
        <fullName evidence="2">Oidioi.mRNA.OKI2018_I69.chr1.g2112.t1.cds</fullName>
    </submittedName>
</protein>
<feature type="compositionally biased region" description="Low complexity" evidence="1">
    <location>
        <begin position="120"/>
        <end position="131"/>
    </location>
</feature>
<sequence length="187" mass="20496">MGRRVLQVELFSGPRTIIQWSRFYSSADYQLPLQTSPDQAPVIRDPTAPMVNVAASLLSWGPFRKEFARWGRQAELFHPDDYPEYSSGGSRSTTAAHGGGGGRRPNFGNTTLNSDQIQNTTFSDHSSFSDDMTSRLKNNDRFGAELATDNAPIIEAPDGTSTPRSGPSPNNAPMSHKGRGFYLNSLL</sequence>
<gene>
    <name evidence="2" type="ORF">OKIOD_LOCUS10877</name>
</gene>
<feature type="compositionally biased region" description="Polar residues" evidence="1">
    <location>
        <begin position="107"/>
        <end position="119"/>
    </location>
</feature>
<organism evidence="2 3">
    <name type="scientific">Oikopleura dioica</name>
    <name type="common">Tunicate</name>
    <dbReference type="NCBI Taxonomy" id="34765"/>
    <lineage>
        <taxon>Eukaryota</taxon>
        <taxon>Metazoa</taxon>
        <taxon>Chordata</taxon>
        <taxon>Tunicata</taxon>
        <taxon>Appendicularia</taxon>
        <taxon>Copelata</taxon>
        <taxon>Oikopleuridae</taxon>
        <taxon>Oikopleura</taxon>
    </lineage>
</organism>
<evidence type="ECO:0000313" key="3">
    <source>
        <dbReference type="Proteomes" id="UP001158576"/>
    </source>
</evidence>
<evidence type="ECO:0000256" key="1">
    <source>
        <dbReference type="SAM" id="MobiDB-lite"/>
    </source>
</evidence>